<sequence length="378" mass="42832">MGVTNAPKRILQIVSAMNRGGTETLLMNLYRNIDKSKVQFDFVSHRKEKCHYDDEIELMGGKVFRISSLGQSGPILYIRELEKIMSSNDYIAVHSHTDYQSGFPALAAKLTGINKRICHSHSNQWTRKSSFKENLKLKLLQKIIKFSATEYCACSKEAAEFLFGDQQFEQGKVHILKNGIDVDKFTCLTEDSDFSVRKELSIPSSAKIIGHVGSLSHIKNQEFILRIMKQLIDEGLSVYAIFVGDGELKTYLKDCVQQLDLEDFVRFIGVRSDISRLMKAFDVFVFPSLYEGFGIVALEAQCAGTPCVVSDTVPKTTDMGLGLISYISLDEDLNHWSEEIKKSFLLGRPDSIRIHDNFLKNGFHIKENVHHWLSLYGI</sequence>
<gene>
    <name evidence="3" type="ORF">BAVI_17092</name>
</gene>
<dbReference type="InterPro" id="IPR028098">
    <property type="entry name" value="Glyco_trans_4-like_N"/>
</dbReference>
<dbReference type="Gene3D" id="3.40.50.2000">
    <property type="entry name" value="Glycogen Phosphorylase B"/>
    <property type="match status" value="2"/>
</dbReference>
<keyword evidence="4" id="KW-1185">Reference proteome</keyword>
<proteinExistence type="predicted"/>
<dbReference type="PANTHER" id="PTHR45947">
    <property type="entry name" value="SULFOQUINOVOSYL TRANSFERASE SQD2"/>
    <property type="match status" value="1"/>
</dbReference>
<organism evidence="3 4">
    <name type="scientific">Neobacillus vireti LMG 21834</name>
    <dbReference type="NCBI Taxonomy" id="1131730"/>
    <lineage>
        <taxon>Bacteria</taxon>
        <taxon>Bacillati</taxon>
        <taxon>Bacillota</taxon>
        <taxon>Bacilli</taxon>
        <taxon>Bacillales</taxon>
        <taxon>Bacillaceae</taxon>
        <taxon>Neobacillus</taxon>
    </lineage>
</organism>
<dbReference type="Pfam" id="PF00534">
    <property type="entry name" value="Glycos_transf_1"/>
    <property type="match status" value="1"/>
</dbReference>
<evidence type="ECO:0000259" key="1">
    <source>
        <dbReference type="Pfam" id="PF00534"/>
    </source>
</evidence>
<dbReference type="InterPro" id="IPR050194">
    <property type="entry name" value="Glycosyltransferase_grp1"/>
</dbReference>
<dbReference type="GO" id="GO:0016757">
    <property type="term" value="F:glycosyltransferase activity"/>
    <property type="evidence" value="ECO:0007669"/>
    <property type="project" value="InterPro"/>
</dbReference>
<dbReference type="Pfam" id="PF13439">
    <property type="entry name" value="Glyco_transf_4"/>
    <property type="match status" value="1"/>
</dbReference>
<dbReference type="Proteomes" id="UP000018877">
    <property type="component" value="Unassembled WGS sequence"/>
</dbReference>
<protein>
    <submittedName>
        <fullName evidence="3">Group 1 glycosyl transferase</fullName>
    </submittedName>
</protein>
<name>A0AB94IKI0_9BACI</name>
<feature type="domain" description="Glycosyltransferase subfamily 4-like N-terminal" evidence="2">
    <location>
        <begin position="20"/>
        <end position="183"/>
    </location>
</feature>
<reference evidence="3 4" key="1">
    <citation type="journal article" date="2014" name="Environ. Microbiol.">
        <title>The nitrate-ammonifying and nosZ-carrying bacterium Bacillus vireti is a potent source and sink for nitric and nitrous oxide under high nitrate conditions.</title>
        <authorList>
            <person name="Mania D."/>
            <person name="Heylen K."/>
            <person name="van Spanning R.J."/>
            <person name="Frostegard A."/>
        </authorList>
    </citation>
    <scope>NUCLEOTIDE SEQUENCE [LARGE SCALE GENOMIC DNA]</scope>
    <source>
        <strain evidence="3 4">LMG 21834</strain>
    </source>
</reference>
<dbReference type="RefSeq" id="WP_024029597.1">
    <property type="nucleotide sequence ID" value="NZ_ALAN01000092.1"/>
</dbReference>
<dbReference type="PANTHER" id="PTHR45947:SF3">
    <property type="entry name" value="SULFOQUINOVOSYL TRANSFERASE SQD2"/>
    <property type="match status" value="1"/>
</dbReference>
<dbReference type="EMBL" id="ALAN01000092">
    <property type="protein sequence ID" value="ETI67566.1"/>
    <property type="molecule type" value="Genomic_DNA"/>
</dbReference>
<evidence type="ECO:0000259" key="2">
    <source>
        <dbReference type="Pfam" id="PF13439"/>
    </source>
</evidence>
<feature type="domain" description="Glycosyl transferase family 1" evidence="1">
    <location>
        <begin position="197"/>
        <end position="314"/>
    </location>
</feature>
<dbReference type="SUPFAM" id="SSF53756">
    <property type="entry name" value="UDP-Glycosyltransferase/glycogen phosphorylase"/>
    <property type="match status" value="1"/>
</dbReference>
<comment type="caution">
    <text evidence="3">The sequence shown here is derived from an EMBL/GenBank/DDBJ whole genome shotgun (WGS) entry which is preliminary data.</text>
</comment>
<keyword evidence="3" id="KW-0808">Transferase</keyword>
<dbReference type="CDD" id="cd03812">
    <property type="entry name" value="GT4_CapH-like"/>
    <property type="match status" value="1"/>
</dbReference>
<dbReference type="InterPro" id="IPR001296">
    <property type="entry name" value="Glyco_trans_1"/>
</dbReference>
<evidence type="ECO:0000313" key="3">
    <source>
        <dbReference type="EMBL" id="ETI67566.1"/>
    </source>
</evidence>
<evidence type="ECO:0000313" key="4">
    <source>
        <dbReference type="Proteomes" id="UP000018877"/>
    </source>
</evidence>
<accession>A0AB94IKI0</accession>
<dbReference type="AlphaFoldDB" id="A0AB94IKI0"/>